<name>A0A914R638_PAREQ</name>
<dbReference type="InterPro" id="IPR011993">
    <property type="entry name" value="PH-like_dom_sf"/>
</dbReference>
<evidence type="ECO:0000313" key="2">
    <source>
        <dbReference type="WBParaSite" id="PEQ_0000172801-mRNA-1"/>
    </source>
</evidence>
<dbReference type="AlphaFoldDB" id="A0A914R638"/>
<organism evidence="1 2">
    <name type="scientific">Parascaris equorum</name>
    <name type="common">Equine roundworm</name>
    <dbReference type="NCBI Taxonomy" id="6256"/>
    <lineage>
        <taxon>Eukaryota</taxon>
        <taxon>Metazoa</taxon>
        <taxon>Ecdysozoa</taxon>
        <taxon>Nematoda</taxon>
        <taxon>Chromadorea</taxon>
        <taxon>Rhabditida</taxon>
        <taxon>Spirurina</taxon>
        <taxon>Ascaridomorpha</taxon>
        <taxon>Ascaridoidea</taxon>
        <taxon>Ascarididae</taxon>
        <taxon>Parascaris</taxon>
    </lineage>
</organism>
<dbReference type="Proteomes" id="UP000887564">
    <property type="component" value="Unplaced"/>
</dbReference>
<dbReference type="SUPFAM" id="SSF50729">
    <property type="entry name" value="PH domain-like"/>
    <property type="match status" value="1"/>
</dbReference>
<dbReference type="WBParaSite" id="PEQ_0000172801-mRNA-1">
    <property type="protein sequence ID" value="PEQ_0000172801-mRNA-1"/>
    <property type="gene ID" value="PEQ_0000172801"/>
</dbReference>
<sequence length="96" mass="11581">MKLINSINGSNNAFKKQKREYRDEKKRVAQELLASLRDPTVVVMADWLKVRGTLRKWNRYYCVLKPGLMMIYKSNKIEKVSFYFYFLNISYVVVFW</sequence>
<evidence type="ECO:0000313" key="1">
    <source>
        <dbReference type="Proteomes" id="UP000887564"/>
    </source>
</evidence>
<protein>
    <submittedName>
        <fullName evidence="2">PH domain-containing protein</fullName>
    </submittedName>
</protein>
<dbReference type="Gene3D" id="2.30.29.30">
    <property type="entry name" value="Pleckstrin-homology domain (PH domain)/Phosphotyrosine-binding domain (PTB)"/>
    <property type="match status" value="1"/>
</dbReference>
<keyword evidence="1" id="KW-1185">Reference proteome</keyword>
<reference evidence="2" key="1">
    <citation type="submission" date="2022-11" db="UniProtKB">
        <authorList>
            <consortium name="WormBaseParasite"/>
        </authorList>
    </citation>
    <scope>IDENTIFICATION</scope>
</reference>
<proteinExistence type="predicted"/>
<accession>A0A914R638</accession>